<dbReference type="InterPro" id="IPR041715">
    <property type="entry name" value="HisRS-like_core"/>
</dbReference>
<dbReference type="InterPro" id="IPR045864">
    <property type="entry name" value="aa-tRNA-synth_II/BPL/LPL"/>
</dbReference>
<dbReference type="AlphaFoldDB" id="C8PEZ4"/>
<protein>
    <submittedName>
        <fullName evidence="2">tRNA ligase class II core domain (G, H, P, S and T)</fullName>
    </submittedName>
</protein>
<evidence type="ECO:0000259" key="1">
    <source>
        <dbReference type="Pfam" id="PF13393"/>
    </source>
</evidence>
<keyword evidence="3" id="KW-1185">Reference proteome</keyword>
<dbReference type="InterPro" id="IPR004516">
    <property type="entry name" value="HisRS/HisZ"/>
</dbReference>
<dbReference type="RefSeq" id="WP_005869688.1">
    <property type="nucleotide sequence ID" value="NZ_ACYG01000009.1"/>
</dbReference>
<accession>C8PEZ4</accession>
<dbReference type="PANTHER" id="PTHR43707:SF1">
    <property type="entry name" value="HISTIDINE--TRNA LIGASE, MITOCHONDRIAL-RELATED"/>
    <property type="match status" value="1"/>
</dbReference>
<dbReference type="STRING" id="824.CGRAC_0355"/>
<organism evidence="2 3">
    <name type="scientific">Campylobacter gracilis RM3268</name>
    <dbReference type="NCBI Taxonomy" id="553220"/>
    <lineage>
        <taxon>Bacteria</taxon>
        <taxon>Pseudomonadati</taxon>
        <taxon>Campylobacterota</taxon>
        <taxon>Epsilonproteobacteria</taxon>
        <taxon>Campylobacterales</taxon>
        <taxon>Campylobacteraceae</taxon>
        <taxon>Campylobacter</taxon>
    </lineage>
</organism>
<dbReference type="PANTHER" id="PTHR43707">
    <property type="entry name" value="HISTIDYL-TRNA SYNTHETASE"/>
    <property type="match status" value="1"/>
</dbReference>
<dbReference type="GO" id="GO:0004821">
    <property type="term" value="F:histidine-tRNA ligase activity"/>
    <property type="evidence" value="ECO:0007669"/>
    <property type="project" value="TreeGrafter"/>
</dbReference>
<dbReference type="SUPFAM" id="SSF55681">
    <property type="entry name" value="Class II aaRS and biotin synthetases"/>
    <property type="match status" value="1"/>
</dbReference>
<dbReference type="GO" id="GO:0006427">
    <property type="term" value="P:histidyl-tRNA aminoacylation"/>
    <property type="evidence" value="ECO:0007669"/>
    <property type="project" value="TreeGrafter"/>
</dbReference>
<dbReference type="NCBIfam" id="NF008946">
    <property type="entry name" value="PRK12293.1"/>
    <property type="match status" value="1"/>
</dbReference>
<dbReference type="Pfam" id="PF13393">
    <property type="entry name" value="tRNA-synt_His"/>
    <property type="match status" value="1"/>
</dbReference>
<evidence type="ECO:0000313" key="3">
    <source>
        <dbReference type="Proteomes" id="UP000005709"/>
    </source>
</evidence>
<sequence>MIDSVSADFDHEIPNGSRLYFGKSAQLKRELENKASEILVKNGFSEILTPYFSYHQHLSVAPQKLLKLSDPTNHELALRADSTVDVVRIVRKRLKDDKLRRLFYVQPTFKYPSDEFYQIGAELIGEKNLPLAIKIAQEFFKEFDLMPALQLSNIEIPKKICEILNLPLEIFEKGKIETLLEQNLPWLDATARATSLKDVQALRAQVPEELVPCLDEILSLGVDYERICVSLLYYSKMRYYDALFFRFLDAGAVYCNGGNYEIDGLKSSGFALLVDALIEKIMQKDEK</sequence>
<gene>
    <name evidence="2" type="ORF">CAMGR0001_2634</name>
</gene>
<reference evidence="2 3" key="1">
    <citation type="submission" date="2009-07" db="EMBL/GenBank/DDBJ databases">
        <authorList>
            <person name="Madupu R."/>
            <person name="Sebastian Y."/>
            <person name="Durkin A.S."/>
            <person name="Torralba M."/>
            <person name="Methe B."/>
            <person name="Sutton G.G."/>
            <person name="Strausberg R.L."/>
            <person name="Nelson K.E."/>
        </authorList>
    </citation>
    <scope>NUCLEOTIDE SEQUENCE [LARGE SCALE GENOMIC DNA]</scope>
    <source>
        <strain evidence="2 3">RM3268</strain>
    </source>
</reference>
<comment type="caution">
    <text evidence="2">The sequence shown here is derived from an EMBL/GenBank/DDBJ whole genome shotgun (WGS) entry which is preliminary data.</text>
</comment>
<dbReference type="GO" id="GO:0005737">
    <property type="term" value="C:cytoplasm"/>
    <property type="evidence" value="ECO:0007669"/>
    <property type="project" value="InterPro"/>
</dbReference>
<name>C8PEZ4_9BACT</name>
<evidence type="ECO:0000313" key="2">
    <source>
        <dbReference type="EMBL" id="EEV18622.1"/>
    </source>
</evidence>
<dbReference type="EMBL" id="ACYG01000009">
    <property type="protein sequence ID" value="EEV18622.1"/>
    <property type="molecule type" value="Genomic_DNA"/>
</dbReference>
<dbReference type="Proteomes" id="UP000005709">
    <property type="component" value="Unassembled WGS sequence"/>
</dbReference>
<keyword evidence="2" id="KW-0436">Ligase</keyword>
<dbReference type="Gene3D" id="3.30.930.10">
    <property type="entry name" value="Bira Bifunctional Protein, Domain 2"/>
    <property type="match status" value="1"/>
</dbReference>
<dbReference type="OrthoDB" id="5342252at2"/>
<dbReference type="eggNOG" id="COG0124">
    <property type="taxonomic scope" value="Bacteria"/>
</dbReference>
<feature type="domain" description="Class II Histidinyl-tRNA synthetase (HisRS)-like catalytic core" evidence="1">
    <location>
        <begin position="25"/>
        <end position="193"/>
    </location>
</feature>
<proteinExistence type="predicted"/>